<dbReference type="PATRIC" id="fig|520762.4.peg.216"/>
<dbReference type="RefSeq" id="WP_068554171.1">
    <property type="nucleotide sequence ID" value="NZ_LOEE01000004.1"/>
</dbReference>
<sequence length="339" mass="39894">MQVDFHFYAIYALCMLSGIKPECSKIIAYASQHTDDAKYNHELVFESGGRFKQQMSAHRFLDLHVFSKEVAYEIFLPFHFLPGIEGKDFHEQLCCRQNSRTALEMLKDTLNTLEKPYGLHRLGIALHAYADTWSHQNFHGLLKYHNEVEDLKCENRKQGILEEFGNSVISGLVPPIGHVQAYTCPDEPYLVWSYRPYQAKNAIKINNLDRTVDAAAHVYHFLTTKVKEKKPEIFIDTSKNWRSVENKFRNVFAVVGRLEEREKLWQRKLKEGFFGFSSVIRYDDREWFREAVEVIDKAYMKYDKKDGFAHADWKYFHDALTLHKFYVKNELLPRYGIIT</sequence>
<reference evidence="1 2" key="1">
    <citation type="submission" date="2015-12" db="EMBL/GenBank/DDBJ databases">
        <title>Draft genome sequence of the thermoanaerobe Thermotalea metallivorans, an isolate from the runoff channel of the Great Artesian Basin, Australia.</title>
        <authorList>
            <person name="Patel B.K."/>
        </authorList>
    </citation>
    <scope>NUCLEOTIDE SEQUENCE [LARGE SCALE GENOMIC DNA]</scope>
    <source>
        <strain evidence="1 2">B2-1</strain>
    </source>
</reference>
<evidence type="ECO:0000313" key="1">
    <source>
        <dbReference type="EMBL" id="KXG78659.1"/>
    </source>
</evidence>
<dbReference type="STRING" id="520762.AN619_01850"/>
<dbReference type="Pfam" id="PF20551">
    <property type="entry name" value="DUF6765"/>
    <property type="match status" value="1"/>
</dbReference>
<evidence type="ECO:0000313" key="2">
    <source>
        <dbReference type="Proteomes" id="UP000070456"/>
    </source>
</evidence>
<dbReference type="InterPro" id="IPR046653">
    <property type="entry name" value="DUF6765"/>
</dbReference>
<gene>
    <name evidence="1" type="ORF">AN619_01850</name>
</gene>
<dbReference type="AlphaFoldDB" id="A0A140LDN4"/>
<name>A0A140LDN4_9FIRM</name>
<dbReference type="EMBL" id="LOEE01000004">
    <property type="protein sequence ID" value="KXG78659.1"/>
    <property type="molecule type" value="Genomic_DNA"/>
</dbReference>
<organism evidence="1 2">
    <name type="scientific">Thermotalea metallivorans</name>
    <dbReference type="NCBI Taxonomy" id="520762"/>
    <lineage>
        <taxon>Bacteria</taxon>
        <taxon>Bacillati</taxon>
        <taxon>Bacillota</taxon>
        <taxon>Clostridia</taxon>
        <taxon>Peptostreptococcales</taxon>
        <taxon>Thermotaleaceae</taxon>
        <taxon>Thermotalea</taxon>
    </lineage>
</organism>
<comment type="caution">
    <text evidence="1">The sequence shown here is derived from an EMBL/GenBank/DDBJ whole genome shotgun (WGS) entry which is preliminary data.</text>
</comment>
<dbReference type="OrthoDB" id="569000at2"/>
<keyword evidence="2" id="KW-1185">Reference proteome</keyword>
<proteinExistence type="predicted"/>
<accession>A0A140LDN4</accession>
<dbReference type="Proteomes" id="UP000070456">
    <property type="component" value="Unassembled WGS sequence"/>
</dbReference>
<protein>
    <submittedName>
        <fullName evidence="1">Uncharacterized protein</fullName>
    </submittedName>
</protein>